<keyword evidence="2" id="KW-0732">Signal</keyword>
<feature type="chain" id="PRO_5016172440" description="Opaque-phase-specific protein OP4" evidence="2">
    <location>
        <begin position="21"/>
        <end position="484"/>
    </location>
</feature>
<feature type="compositionally biased region" description="Low complexity" evidence="1">
    <location>
        <begin position="246"/>
        <end position="272"/>
    </location>
</feature>
<dbReference type="GeneID" id="37009514"/>
<feature type="region of interest" description="Disordered" evidence="1">
    <location>
        <begin position="244"/>
        <end position="289"/>
    </location>
</feature>
<feature type="region of interest" description="Disordered" evidence="1">
    <location>
        <begin position="211"/>
        <end position="230"/>
    </location>
</feature>
<organism evidence="3 4">
    <name type="scientific">Candidozyma haemuli</name>
    <dbReference type="NCBI Taxonomy" id="45357"/>
    <lineage>
        <taxon>Eukaryota</taxon>
        <taxon>Fungi</taxon>
        <taxon>Dikarya</taxon>
        <taxon>Ascomycota</taxon>
        <taxon>Saccharomycotina</taxon>
        <taxon>Pichiomycetes</taxon>
        <taxon>Metschnikowiaceae</taxon>
        <taxon>Candidozyma</taxon>
    </lineage>
</organism>
<dbReference type="EMBL" id="PKFO01000004">
    <property type="protein sequence ID" value="PVH20680.1"/>
    <property type="molecule type" value="Genomic_DNA"/>
</dbReference>
<feature type="signal peptide" evidence="2">
    <location>
        <begin position="1"/>
        <end position="20"/>
    </location>
</feature>
<proteinExistence type="predicted"/>
<dbReference type="RefSeq" id="XP_025341620.1">
    <property type="nucleotide sequence ID" value="XM_025487812.1"/>
</dbReference>
<evidence type="ECO:0000313" key="4">
    <source>
        <dbReference type="Proteomes" id="UP000244309"/>
    </source>
</evidence>
<evidence type="ECO:0000256" key="2">
    <source>
        <dbReference type="SAM" id="SignalP"/>
    </source>
</evidence>
<dbReference type="VEuPathDB" id="FungiDB:CXQ85_004184"/>
<evidence type="ECO:0000313" key="3">
    <source>
        <dbReference type="EMBL" id="PVH20680.1"/>
    </source>
</evidence>
<evidence type="ECO:0000256" key="1">
    <source>
        <dbReference type="SAM" id="MobiDB-lite"/>
    </source>
</evidence>
<evidence type="ECO:0008006" key="5">
    <source>
        <dbReference type="Google" id="ProtNLM"/>
    </source>
</evidence>
<dbReference type="STRING" id="45357.A0A2V1ARI6"/>
<gene>
    <name evidence="3" type="ORF">CXQ85_004184</name>
</gene>
<accession>A0A2V1ARI6</accession>
<dbReference type="OrthoDB" id="4093337at2759"/>
<dbReference type="AlphaFoldDB" id="A0A2V1ARI6"/>
<name>A0A2V1ARI6_9ASCO</name>
<protein>
    <recommendedName>
        <fullName evidence="5">Opaque-phase-specific protein OP4</fullName>
    </recommendedName>
</protein>
<keyword evidence="4" id="KW-1185">Reference proteome</keyword>
<comment type="caution">
    <text evidence="3">The sequence shown here is derived from an EMBL/GenBank/DDBJ whole genome shotgun (WGS) entry which is preliminary data.</text>
</comment>
<sequence>MKFVFLPLVTLFSLLSFSSALPIVQDGAAVSNLYIQRDVSEDTLSLEKRENERLTNFLASLNRTGAGVFFMRNAANSPGINTSIIRRIADLIREEGLEELLKVADKSGIALDLVMLILTHFEVIDGVTEFTHYYRDTDPNQSGSLILGLIRFITGNLFGGGGSSNSTSTSGLSSVFGLLGGSGGARTSGSSSSGGLSSLFSGLGSAGASSGSSTGLNSTGSAGSSESGSGDASDVFGILSQLGGDSASASPATTSSSATTPSPAASGSTSTADFSNVEFPDAADDDAADKDAVSIAEAAAASATGAQSESTSSGTSGGFASLASDVSSLFKREMDDETFKRESDELVERIVQLAKRQDDDHEEEHGDFTAAYEEGMSIMEEEESSSLGLMISLQKSGLGISVIHDALTDSRWHTFNGRLIDHLSDEGLLDTSELMGALVSSGVIWSTVGSILGNTTYVRNVIDFVRGIFTGDVNLLGLLRALFA</sequence>
<dbReference type="Proteomes" id="UP000244309">
    <property type="component" value="Unassembled WGS sequence"/>
</dbReference>
<reference evidence="3 4" key="1">
    <citation type="submission" date="2017-12" db="EMBL/GenBank/DDBJ databases">
        <title>Genome Sequence of a Multidrug-Resistant Candida haemulonii Isolate from a Patient with Chronic Leg Ulcers in Israel.</title>
        <authorList>
            <person name="Chow N.A."/>
            <person name="Gade L."/>
            <person name="Batra D."/>
            <person name="Rowe L.A."/>
            <person name="Ben-Ami R."/>
            <person name="Loparev V.N."/>
            <person name="Litvintseva A.P."/>
        </authorList>
    </citation>
    <scope>NUCLEOTIDE SEQUENCE [LARGE SCALE GENOMIC DNA]</scope>
    <source>
        <strain evidence="3 4">B11899</strain>
    </source>
</reference>